<evidence type="ECO:0000313" key="1">
    <source>
        <dbReference type="EMBL" id="UVC49360.1"/>
    </source>
</evidence>
<evidence type="ECO:0000313" key="2">
    <source>
        <dbReference type="Proteomes" id="UP000244811"/>
    </source>
</evidence>
<dbReference type="EMBL" id="CP056069">
    <property type="protein sequence ID" value="UVC49360.1"/>
    <property type="molecule type" value="Genomic_DNA"/>
</dbReference>
<dbReference type="AlphaFoldDB" id="A0A976SI81"/>
<dbReference type="Proteomes" id="UP000244811">
    <property type="component" value="Chromosome 1"/>
</dbReference>
<reference evidence="1" key="1">
    <citation type="submission" date="2022-07" db="EMBL/GenBank/DDBJ databases">
        <title>Evaluation of T. orientalis genome assembly methods using nanopore sequencing and analysis of variation between genomes.</title>
        <authorList>
            <person name="Yam J."/>
            <person name="Micallef M.L."/>
            <person name="Liu M."/>
            <person name="Djordjevic S.P."/>
            <person name="Bogema D.R."/>
            <person name="Jenkins C."/>
        </authorList>
    </citation>
    <scope>NUCLEOTIDE SEQUENCE</scope>
    <source>
        <strain evidence="1">Goon Nure</strain>
    </source>
</reference>
<protein>
    <submittedName>
        <fullName evidence="1">Uncharacterized protein</fullName>
    </submittedName>
</protein>
<gene>
    <name evidence="1" type="ORF">MACK_003191</name>
</gene>
<organism evidence="1 2">
    <name type="scientific">Theileria orientalis</name>
    <dbReference type="NCBI Taxonomy" id="68886"/>
    <lineage>
        <taxon>Eukaryota</taxon>
        <taxon>Sar</taxon>
        <taxon>Alveolata</taxon>
        <taxon>Apicomplexa</taxon>
        <taxon>Aconoidasida</taxon>
        <taxon>Piroplasmida</taxon>
        <taxon>Theileriidae</taxon>
        <taxon>Theileria</taxon>
    </lineage>
</organism>
<name>A0A976SI81_THEOR</name>
<proteinExistence type="predicted"/>
<accession>A0A976SI81</accession>
<sequence length="148" mass="18108">MQFLKPTTLAFKLYFLYVFLVYFDYGRVKNENVTRNNHFFVESLVIPRQRCFVNNFHKPYTHSRYDTGLYAVPKKKPSRRRTRIRKTAWMKRFPKNYKKPMMLDMFDIIKYTDGTFTKARTIHQNWLNLPNTRLDGKHVFNKEVRPSW</sequence>